<feature type="compositionally biased region" description="Basic residues" evidence="15">
    <location>
        <begin position="362"/>
        <end position="372"/>
    </location>
</feature>
<dbReference type="AlphaFoldDB" id="A0A418AKB0"/>
<dbReference type="GO" id="GO:0003735">
    <property type="term" value="F:structural constituent of ribosome"/>
    <property type="evidence" value="ECO:0007669"/>
    <property type="project" value="UniProtKB-ARBA"/>
</dbReference>
<dbReference type="PANTHER" id="PTHR23284">
    <property type="entry name" value="PROLACTIN REGULATORY ELEMENT BINDING PROTEIN"/>
    <property type="match status" value="1"/>
</dbReference>
<comment type="caution">
    <text evidence="17">The sequence shown here is derived from an EMBL/GenBank/DDBJ whole genome shotgun (WGS) entry which is preliminary data.</text>
</comment>
<evidence type="ECO:0000256" key="14">
    <source>
        <dbReference type="PROSITE-ProRule" id="PRU00221"/>
    </source>
</evidence>
<dbReference type="Pfam" id="PF00400">
    <property type="entry name" value="WD40"/>
    <property type="match status" value="2"/>
</dbReference>
<dbReference type="PROSITE" id="PS50082">
    <property type="entry name" value="WD_REPEATS_2"/>
    <property type="match status" value="2"/>
</dbReference>
<dbReference type="VEuPathDB" id="FungiDB:H310_13209"/>
<keyword evidence="9" id="KW-0653">Protein transport</keyword>
<evidence type="ECO:0000256" key="12">
    <source>
        <dbReference type="ARBA" id="ARBA00023136"/>
    </source>
</evidence>
<evidence type="ECO:0000256" key="8">
    <source>
        <dbReference type="ARBA" id="ARBA00022892"/>
    </source>
</evidence>
<comment type="similarity">
    <text evidence="2">Belongs to the eukaryotic ribosomal protein eL24 family.</text>
</comment>
<evidence type="ECO:0000313" key="18">
    <source>
        <dbReference type="Proteomes" id="UP000285060"/>
    </source>
</evidence>
<keyword evidence="12" id="KW-0472">Membrane</keyword>
<dbReference type="Gene3D" id="2.30.170.20">
    <property type="entry name" value="Ribosomal protein L24e"/>
    <property type="match status" value="1"/>
</dbReference>
<dbReference type="InterPro" id="IPR038630">
    <property type="entry name" value="L24e/L24_sf"/>
</dbReference>
<evidence type="ECO:0000256" key="7">
    <source>
        <dbReference type="ARBA" id="ARBA00022824"/>
    </source>
</evidence>
<keyword evidence="10" id="KW-0689">Ribosomal protein</keyword>
<sequence>MSSTEGKIVSIKYPIFGIDWKRDAQGQPFIAVAGGGGAVKSGIKNCVNVVKFSPDGEALITGGEDGIIRLWILTIPPSKSEVDIDDKYRDAFQVSEPILLEGHNGCINDLSWHPSSAKVVSCAKDGQCLVWASINGTWKKAASMPLAGELNVQKPDKAKNRGKFVYRGCQFVPLPSSSAGKKNSDEKDVIVTVQTPARGSSYLSKWTCVLDNRGRCTVDEIYSIPVKDTIVCSLAVRTETCAFSESRIYPGHGVRLVRKDGNAYTLLNSKCKSLFLQRKKPAKIHWTLGWRRMNKKLRVRCPFAVFRVSDGGEHDGCTFIVRSLVAYNCAYVYREAKDQAKAKKAAAPAPQKKQVIKNAPKGGKKTGNRGAL</sequence>
<dbReference type="InterPro" id="IPR045260">
    <property type="entry name" value="Sec12-like"/>
</dbReference>
<dbReference type="GO" id="GO:0006888">
    <property type="term" value="P:endoplasmic reticulum to Golgi vesicle-mediated transport"/>
    <property type="evidence" value="ECO:0007669"/>
    <property type="project" value="TreeGrafter"/>
</dbReference>
<feature type="repeat" description="WD" evidence="14">
    <location>
        <begin position="40"/>
        <end position="71"/>
    </location>
</feature>
<dbReference type="SUPFAM" id="SSF57716">
    <property type="entry name" value="Glucocorticoid receptor-like (DNA-binding domain)"/>
    <property type="match status" value="1"/>
</dbReference>
<dbReference type="GO" id="GO:0003400">
    <property type="term" value="P:regulation of COPII vesicle coating"/>
    <property type="evidence" value="ECO:0007669"/>
    <property type="project" value="TreeGrafter"/>
</dbReference>
<dbReference type="GO" id="GO:0003729">
    <property type="term" value="F:mRNA binding"/>
    <property type="evidence" value="ECO:0007669"/>
    <property type="project" value="UniProtKB-ARBA"/>
</dbReference>
<dbReference type="GO" id="GO:0005789">
    <property type="term" value="C:endoplasmic reticulum membrane"/>
    <property type="evidence" value="ECO:0007669"/>
    <property type="project" value="UniProtKB-SubCell"/>
</dbReference>
<keyword evidence="13" id="KW-0687">Ribonucleoprotein</keyword>
<evidence type="ECO:0000256" key="5">
    <source>
        <dbReference type="ARBA" id="ARBA00022692"/>
    </source>
</evidence>
<evidence type="ECO:0000313" key="17">
    <source>
        <dbReference type="EMBL" id="RHY24750.1"/>
    </source>
</evidence>
<dbReference type="PANTHER" id="PTHR23284:SF0">
    <property type="entry name" value="PROLACTIN REGULATORY ELEMENT-BINDING PROTEIN"/>
    <property type="match status" value="1"/>
</dbReference>
<dbReference type="InterPro" id="IPR001680">
    <property type="entry name" value="WD40_rpt"/>
</dbReference>
<dbReference type="InterPro" id="IPR036322">
    <property type="entry name" value="WD40_repeat_dom_sf"/>
</dbReference>
<keyword evidence="3" id="KW-0813">Transport</keyword>
<dbReference type="GO" id="GO:0015031">
    <property type="term" value="P:protein transport"/>
    <property type="evidence" value="ECO:0007669"/>
    <property type="project" value="UniProtKB-KW"/>
</dbReference>
<keyword evidence="4 14" id="KW-0853">WD repeat</keyword>
<evidence type="ECO:0000256" key="4">
    <source>
        <dbReference type="ARBA" id="ARBA00022574"/>
    </source>
</evidence>
<protein>
    <recommendedName>
        <fullName evidence="16">Large ribosomal subunit protein eL24-related N-terminal domain-containing protein</fullName>
    </recommendedName>
</protein>
<dbReference type="InterPro" id="IPR015943">
    <property type="entry name" value="WD40/YVTN_repeat-like_dom_sf"/>
</dbReference>
<evidence type="ECO:0000256" key="6">
    <source>
        <dbReference type="ARBA" id="ARBA00022737"/>
    </source>
</evidence>
<reference evidence="17 18" key="1">
    <citation type="submission" date="2018-08" db="EMBL/GenBank/DDBJ databases">
        <title>Aphanomyces genome sequencing and annotation.</title>
        <authorList>
            <person name="Minardi D."/>
            <person name="Oidtmann B."/>
            <person name="Van Der Giezen M."/>
            <person name="Studholme D.J."/>
        </authorList>
    </citation>
    <scope>NUCLEOTIDE SEQUENCE [LARGE SCALE GENOMIC DNA]</scope>
    <source>
        <strain evidence="17 18">NJM0002</strain>
    </source>
</reference>
<keyword evidence="11" id="KW-1133">Transmembrane helix</keyword>
<dbReference type="Proteomes" id="UP000285060">
    <property type="component" value="Unassembled WGS sequence"/>
</dbReference>
<keyword evidence="5" id="KW-0812">Transmembrane</keyword>
<dbReference type="GO" id="GO:1990904">
    <property type="term" value="C:ribonucleoprotein complex"/>
    <property type="evidence" value="ECO:0007669"/>
    <property type="project" value="UniProtKB-KW"/>
</dbReference>
<evidence type="ECO:0000256" key="2">
    <source>
        <dbReference type="ARBA" id="ARBA00005647"/>
    </source>
</evidence>
<accession>A0A418AKB0</accession>
<comment type="subcellular location">
    <subcellularLocation>
        <location evidence="1">Endoplasmic reticulum membrane</location>
        <topology evidence="1">Single-pass membrane protein</topology>
    </subcellularLocation>
</comment>
<name>A0A418AKB0_9STRA</name>
<keyword evidence="6" id="KW-0677">Repeat</keyword>
<organism evidence="17 18">
    <name type="scientific">Aphanomyces invadans</name>
    <dbReference type="NCBI Taxonomy" id="157072"/>
    <lineage>
        <taxon>Eukaryota</taxon>
        <taxon>Sar</taxon>
        <taxon>Stramenopiles</taxon>
        <taxon>Oomycota</taxon>
        <taxon>Saprolegniomycetes</taxon>
        <taxon>Saprolegniales</taxon>
        <taxon>Verrucalvaceae</taxon>
        <taxon>Aphanomyces</taxon>
    </lineage>
</organism>
<evidence type="ECO:0000256" key="10">
    <source>
        <dbReference type="ARBA" id="ARBA00022980"/>
    </source>
</evidence>
<dbReference type="Pfam" id="PF01246">
    <property type="entry name" value="Ribosomal_L24e"/>
    <property type="match status" value="1"/>
</dbReference>
<dbReference type="GO" id="GO:0005840">
    <property type="term" value="C:ribosome"/>
    <property type="evidence" value="ECO:0007669"/>
    <property type="project" value="UniProtKB-KW"/>
</dbReference>
<dbReference type="InterPro" id="IPR000988">
    <property type="entry name" value="Ribosomal_eL24-rel_N"/>
</dbReference>
<dbReference type="SUPFAM" id="SSF50978">
    <property type="entry name" value="WD40 repeat-like"/>
    <property type="match status" value="1"/>
</dbReference>
<evidence type="ECO:0000256" key="15">
    <source>
        <dbReference type="SAM" id="MobiDB-lite"/>
    </source>
</evidence>
<keyword evidence="18" id="KW-1185">Reference proteome</keyword>
<dbReference type="Gene3D" id="2.130.10.10">
    <property type="entry name" value="YVTN repeat-like/Quinoprotein amine dehydrogenase"/>
    <property type="match status" value="1"/>
</dbReference>
<feature type="repeat" description="WD" evidence="14">
    <location>
        <begin position="100"/>
        <end position="131"/>
    </location>
</feature>
<evidence type="ECO:0000256" key="1">
    <source>
        <dbReference type="ARBA" id="ARBA00004389"/>
    </source>
</evidence>
<gene>
    <name evidence="17" type="ORF">DYB32_008715</name>
</gene>
<dbReference type="EMBL" id="QUSY01001511">
    <property type="protein sequence ID" value="RHY24750.1"/>
    <property type="molecule type" value="Genomic_DNA"/>
</dbReference>
<feature type="region of interest" description="Disordered" evidence="15">
    <location>
        <begin position="343"/>
        <end position="372"/>
    </location>
</feature>
<dbReference type="CDD" id="cd00472">
    <property type="entry name" value="Ribosomal_L24e_L24"/>
    <property type="match status" value="1"/>
</dbReference>
<dbReference type="PROSITE" id="PS50294">
    <property type="entry name" value="WD_REPEATS_REGION"/>
    <property type="match status" value="2"/>
</dbReference>
<feature type="domain" description="Large ribosomal subunit protein eL24-related N-terminal" evidence="16">
    <location>
        <begin position="237"/>
        <end position="297"/>
    </location>
</feature>
<keyword evidence="8" id="KW-0931">ER-Golgi transport</keyword>
<dbReference type="FunFam" id="2.30.170.20:FF:000003">
    <property type="entry name" value="60S ribosomal protein L24"/>
    <property type="match status" value="1"/>
</dbReference>
<dbReference type="SMART" id="SM00320">
    <property type="entry name" value="WD40"/>
    <property type="match status" value="2"/>
</dbReference>
<keyword evidence="7" id="KW-0256">Endoplasmic reticulum</keyword>
<proteinExistence type="inferred from homology"/>
<evidence type="ECO:0000256" key="9">
    <source>
        <dbReference type="ARBA" id="ARBA00022927"/>
    </source>
</evidence>
<evidence type="ECO:0000256" key="11">
    <source>
        <dbReference type="ARBA" id="ARBA00022989"/>
    </source>
</evidence>
<dbReference type="GO" id="GO:0005085">
    <property type="term" value="F:guanyl-nucleotide exchange factor activity"/>
    <property type="evidence" value="ECO:0007669"/>
    <property type="project" value="InterPro"/>
</dbReference>
<evidence type="ECO:0000256" key="3">
    <source>
        <dbReference type="ARBA" id="ARBA00022448"/>
    </source>
</evidence>
<evidence type="ECO:0000256" key="13">
    <source>
        <dbReference type="ARBA" id="ARBA00023274"/>
    </source>
</evidence>
<evidence type="ECO:0000259" key="16">
    <source>
        <dbReference type="Pfam" id="PF01246"/>
    </source>
</evidence>